<keyword evidence="5" id="KW-0813">Transport</keyword>
<keyword evidence="2 5" id="KW-0812">Transmembrane</keyword>
<name>A0ABU0SMH3_9ACTN</name>
<evidence type="ECO:0000256" key="4">
    <source>
        <dbReference type="ARBA" id="ARBA00023136"/>
    </source>
</evidence>
<feature type="transmembrane region" description="Helical" evidence="5">
    <location>
        <begin position="143"/>
        <end position="170"/>
    </location>
</feature>
<evidence type="ECO:0000259" key="6">
    <source>
        <dbReference type="PROSITE" id="PS51012"/>
    </source>
</evidence>
<dbReference type="PANTHER" id="PTHR43229:SF6">
    <property type="entry name" value="ABC-TYPE MULTIDRUG TRANSPORT SYSTEM, PERMEASE COMPONENT"/>
    <property type="match status" value="1"/>
</dbReference>
<accession>A0ABU0SMH3</accession>
<proteinExistence type="inferred from homology"/>
<evidence type="ECO:0000256" key="1">
    <source>
        <dbReference type="ARBA" id="ARBA00004141"/>
    </source>
</evidence>
<dbReference type="InterPro" id="IPR051784">
    <property type="entry name" value="Nod_factor_ABC_transporter"/>
</dbReference>
<keyword evidence="8" id="KW-1185">Reference proteome</keyword>
<dbReference type="Pfam" id="PF01061">
    <property type="entry name" value="ABC2_membrane"/>
    <property type="match status" value="1"/>
</dbReference>
<sequence>MDVLTRRVISSLLILSRGWLLELRQLMRSRLYLVTAVILPLVFASLAHYMFTGSNRSEGPLAIALSAGLMGMWSTTLMGSGSAINRLRFMQVLEPLVACPAPTLLFCLPFALATASMGIYSLGATLVWSVLFFGMPLELASPALFAVALLVTVVSLGLLGLLLASAFILYPTAQSLANFFEYPIWMLSGVLVPVSSLPAPVQYISDVLAPSWGVKAVMRSATGGGGTLSAVLICSLLSALYAGVTLILLRRFEWLARSSGTLALQ</sequence>
<keyword evidence="3 5" id="KW-1133">Transmembrane helix</keyword>
<organism evidence="7 8">
    <name type="scientific">Streptomyces umbrinus</name>
    <dbReference type="NCBI Taxonomy" id="67370"/>
    <lineage>
        <taxon>Bacteria</taxon>
        <taxon>Bacillati</taxon>
        <taxon>Actinomycetota</taxon>
        <taxon>Actinomycetes</taxon>
        <taxon>Kitasatosporales</taxon>
        <taxon>Streptomycetaceae</taxon>
        <taxon>Streptomyces</taxon>
        <taxon>Streptomyces phaeochromogenes group</taxon>
    </lineage>
</organism>
<keyword evidence="5" id="KW-1003">Cell membrane</keyword>
<dbReference type="InterPro" id="IPR013525">
    <property type="entry name" value="ABC2_TM"/>
</dbReference>
<dbReference type="Proteomes" id="UP001230328">
    <property type="component" value="Unassembled WGS sequence"/>
</dbReference>
<dbReference type="InterPro" id="IPR047817">
    <property type="entry name" value="ABC2_TM_bact-type"/>
</dbReference>
<comment type="caution">
    <text evidence="7">The sequence shown here is derived from an EMBL/GenBank/DDBJ whole genome shotgun (WGS) entry which is preliminary data.</text>
</comment>
<dbReference type="EMBL" id="JAUSZI010000002">
    <property type="protein sequence ID" value="MDQ1024728.1"/>
    <property type="molecule type" value="Genomic_DNA"/>
</dbReference>
<feature type="transmembrane region" description="Helical" evidence="5">
    <location>
        <begin position="31"/>
        <end position="51"/>
    </location>
</feature>
<feature type="transmembrane region" description="Helical" evidence="5">
    <location>
        <begin position="182"/>
        <end position="205"/>
    </location>
</feature>
<feature type="transmembrane region" description="Helical" evidence="5">
    <location>
        <begin position="63"/>
        <end position="84"/>
    </location>
</feature>
<feature type="transmembrane region" description="Helical" evidence="5">
    <location>
        <begin position="104"/>
        <end position="131"/>
    </location>
</feature>
<evidence type="ECO:0000313" key="7">
    <source>
        <dbReference type="EMBL" id="MDQ1024728.1"/>
    </source>
</evidence>
<protein>
    <recommendedName>
        <fullName evidence="5">Transport permease protein</fullName>
    </recommendedName>
</protein>
<keyword evidence="4 5" id="KW-0472">Membrane</keyword>
<evidence type="ECO:0000313" key="8">
    <source>
        <dbReference type="Proteomes" id="UP001230328"/>
    </source>
</evidence>
<dbReference type="PANTHER" id="PTHR43229">
    <property type="entry name" value="NODULATION PROTEIN J"/>
    <property type="match status" value="1"/>
</dbReference>
<gene>
    <name evidence="7" type="ORF">QF035_002310</name>
</gene>
<comment type="similarity">
    <text evidence="5">Belongs to the ABC-2 integral membrane protein family.</text>
</comment>
<evidence type="ECO:0000256" key="5">
    <source>
        <dbReference type="RuleBase" id="RU361157"/>
    </source>
</evidence>
<evidence type="ECO:0000256" key="3">
    <source>
        <dbReference type="ARBA" id="ARBA00022989"/>
    </source>
</evidence>
<feature type="domain" description="ABC transmembrane type-2" evidence="6">
    <location>
        <begin position="31"/>
        <end position="252"/>
    </location>
</feature>
<dbReference type="RefSeq" id="WP_307520009.1">
    <property type="nucleotide sequence ID" value="NZ_JAUSZI010000002.1"/>
</dbReference>
<dbReference type="PROSITE" id="PS51012">
    <property type="entry name" value="ABC_TM2"/>
    <property type="match status" value="1"/>
</dbReference>
<feature type="transmembrane region" description="Helical" evidence="5">
    <location>
        <begin position="225"/>
        <end position="249"/>
    </location>
</feature>
<evidence type="ECO:0000256" key="2">
    <source>
        <dbReference type="ARBA" id="ARBA00022692"/>
    </source>
</evidence>
<comment type="subcellular location">
    <subcellularLocation>
        <location evidence="5">Cell membrane</location>
        <topology evidence="5">Multi-pass membrane protein</topology>
    </subcellularLocation>
    <subcellularLocation>
        <location evidence="1">Membrane</location>
        <topology evidence="1">Multi-pass membrane protein</topology>
    </subcellularLocation>
</comment>
<reference evidence="7 8" key="1">
    <citation type="submission" date="2023-07" db="EMBL/GenBank/DDBJ databases">
        <title>Comparative genomics of wheat-associated soil bacteria to identify genetic determinants of phenazine resistance.</title>
        <authorList>
            <person name="Mouncey N."/>
        </authorList>
    </citation>
    <scope>NUCLEOTIDE SEQUENCE [LARGE SCALE GENOMIC DNA]</scope>
    <source>
        <strain evidence="7 8">V2I4</strain>
    </source>
</reference>